<proteinExistence type="predicted"/>
<comment type="caution">
    <text evidence="1">The sequence shown here is derived from an EMBL/GenBank/DDBJ whole genome shotgun (WGS) entry which is preliminary data.</text>
</comment>
<evidence type="ECO:0000313" key="2">
    <source>
        <dbReference type="Proteomes" id="UP001060085"/>
    </source>
</evidence>
<protein>
    <submittedName>
        <fullName evidence="1">Uncharacterized protein</fullName>
    </submittedName>
</protein>
<reference evidence="2" key="1">
    <citation type="journal article" date="2023" name="Nat. Plants">
        <title>Single-cell RNA sequencing provides a high-resolution roadmap for understanding the multicellular compartmentation of specialized metabolism.</title>
        <authorList>
            <person name="Sun S."/>
            <person name="Shen X."/>
            <person name="Li Y."/>
            <person name="Li Y."/>
            <person name="Wang S."/>
            <person name="Li R."/>
            <person name="Zhang H."/>
            <person name="Shen G."/>
            <person name="Guo B."/>
            <person name="Wei J."/>
            <person name="Xu J."/>
            <person name="St-Pierre B."/>
            <person name="Chen S."/>
            <person name="Sun C."/>
        </authorList>
    </citation>
    <scope>NUCLEOTIDE SEQUENCE [LARGE SCALE GENOMIC DNA]</scope>
</reference>
<evidence type="ECO:0000313" key="1">
    <source>
        <dbReference type="EMBL" id="KAI5675468.1"/>
    </source>
</evidence>
<sequence length="439" mass="48951">MITISKAPVHFTKQISRISLTPRFSSAVVSLNLGFGSKPKKGGGFFRLVWADDSGDMELLNKLSRGCFSNGLKKGQKVEVENVNGGEDIFDAASAEAEVQPQHLVVMVNGLVGSAEDWRYGAEQFVRRLPDKVIVHRSKVNTLRLTFDGVDCMGERLAEEVISVVKRWPGLHKISFVAHSLGGLVARYAIGRLYQLSTRVETTSQSECGSRSEANNSGHHPEQHYEARICGLEPVNFITFATPHLGSIGHKQLPLLCGLPFLEKSASQTAHWIAGRSGKHLFLTDEDEGKPPLLLQMVKDSDDLKFMSALRAFKRRVAYANANYDHVVGWRTSSIRRQHELPKSNLLMKNEKYPHILHIDHGIAEDINNKASSTVGTGVIDLEEEMIKGLTQVPWERIDVSFQKSTQRYVAHTTIQVKSYWLNSDGADVVQHMIDNFVI</sequence>
<accession>A0ACC0BS92</accession>
<keyword evidence="2" id="KW-1185">Reference proteome</keyword>
<name>A0ACC0BS92_CATRO</name>
<dbReference type="EMBL" id="CM044702">
    <property type="protein sequence ID" value="KAI5675468.1"/>
    <property type="molecule type" value="Genomic_DNA"/>
</dbReference>
<gene>
    <name evidence="1" type="ORF">M9H77_06418</name>
</gene>
<organism evidence="1 2">
    <name type="scientific">Catharanthus roseus</name>
    <name type="common">Madagascar periwinkle</name>
    <name type="synonym">Vinca rosea</name>
    <dbReference type="NCBI Taxonomy" id="4058"/>
    <lineage>
        <taxon>Eukaryota</taxon>
        <taxon>Viridiplantae</taxon>
        <taxon>Streptophyta</taxon>
        <taxon>Embryophyta</taxon>
        <taxon>Tracheophyta</taxon>
        <taxon>Spermatophyta</taxon>
        <taxon>Magnoliopsida</taxon>
        <taxon>eudicotyledons</taxon>
        <taxon>Gunneridae</taxon>
        <taxon>Pentapetalae</taxon>
        <taxon>asterids</taxon>
        <taxon>lamiids</taxon>
        <taxon>Gentianales</taxon>
        <taxon>Apocynaceae</taxon>
        <taxon>Rauvolfioideae</taxon>
        <taxon>Vinceae</taxon>
        <taxon>Catharanthinae</taxon>
        <taxon>Catharanthus</taxon>
    </lineage>
</organism>
<dbReference type="Proteomes" id="UP001060085">
    <property type="component" value="Linkage Group LG02"/>
</dbReference>